<gene>
    <name evidence="1" type="ORF">ACCO45_007329</name>
</gene>
<dbReference type="EMBL" id="JBGNUJ010000006">
    <property type="protein sequence ID" value="KAL3959167.1"/>
    <property type="molecule type" value="Genomic_DNA"/>
</dbReference>
<organism evidence="1 2">
    <name type="scientific">Purpureocillium lilacinum</name>
    <name type="common">Paecilomyces lilacinus</name>
    <dbReference type="NCBI Taxonomy" id="33203"/>
    <lineage>
        <taxon>Eukaryota</taxon>
        <taxon>Fungi</taxon>
        <taxon>Dikarya</taxon>
        <taxon>Ascomycota</taxon>
        <taxon>Pezizomycotina</taxon>
        <taxon>Sordariomycetes</taxon>
        <taxon>Hypocreomycetidae</taxon>
        <taxon>Hypocreales</taxon>
        <taxon>Ophiocordycipitaceae</taxon>
        <taxon>Purpureocillium</taxon>
    </lineage>
</organism>
<sequence length="1220" mass="132759">MASPAVTNPPSPQAVMAHIRKLSDADPDFRFMALNDLLQLLNNSKPDFLHHDYNIAARAVDSVIKTLDDQNSEVQNLAIKCLGPLVGKVPATILPPMIDKLSSLKLKNAVDNTVPSLALRSVAYEAIHRVLIPRLIGPGPKTQVPETTLDLPPVPTGLLQNEDSINGEAVDVLIDLVRCFGPLLQSVEVEATVQVVMQLLESTKGTSVVKKRAVVAISMLAVYVTDDQLEDVVQRLTSGLSQASTSAVTRKLYIAILGSMARSIPTRFGPHIARTAPFVLQALSENELEQHMEKLSDGEDLGQDFNEIRESALVALEAFWHPARRKCDNLQTKRSLPSFEDEDADDDDDFEEDDGFEDDDDDASWKVRRCAVKAMYTLIATRGSEISLDNGVLYSQAAPLLVKRIDEREENVRLEVITALSLLIRKTGEGLHMTDLSLDEMEPEPVGHIPLNLLEKVPPTGPRADLSGLMPSIVKAGTKQLKAKTVPTRQAIINMFDDLVSTQRGGFSDYFADIIGPITEEAKSASSVNVSSSLASAGGSSSATPSTLRIAALRLISDICKTHSSSLLQPYLSKIVAAVTAAVHDRFYKISSDALRTAEELVKTITLLVREMPASKGSRLLSDEKRKVALEVLRDRLKNETTRLAAVRAVDNVAAFAVTPGQLDKDWIQSVALELSSQLRKANRSLRGSSVVALKHLVLSKAAQGQLEPSTIQGIVAALMPAVTNSDTHLLGPALLVLASMVQTDPALVVTDDMVAALCQLLKSHFASIVLDQLLELMDRVGQSGTAQQLMRGLLSEVSVLGDPSVVGKVIGTLLVTGGNSTGVSLDSFVSELQTSAQTGDEARVSLALAVLGEAGFRLGAQSPLQPDLFLAQFHAEPDKVSLAAAIALGRAGSGNVSQFLPVILKTMQQGGNTQYLLIQSIKEVLQSIPVQSTDLRDYAIAIWDQLLTASENADNRVVCAECAGRLVILDPSLFMPKLETLLKAKSPGIRGMAVQAVRYTLPESDEAFDAMLKRTLINMLLVMLQDSDMEIRRLAIESVIKPELIKEVLLGPFKHLVDDGLEVRKSAYETLYALMETAFTRMNNIDFYDRVVAGLKDDNDIRQLCNLMVTKLIVIDPDETARRLDSIAEAYRGVLSVKLKENAVKQDIEKQEEANKSVLRVTLLLGDKMKAMTGNAGAATSNAGAAGVWTLYWEWVNKEFEKQLKSLREETKELQTRMV</sequence>
<accession>A0ACC4DS30</accession>
<name>A0ACC4DS30_PURLI</name>
<evidence type="ECO:0000313" key="1">
    <source>
        <dbReference type="EMBL" id="KAL3959167.1"/>
    </source>
</evidence>
<proteinExistence type="predicted"/>
<keyword evidence="2" id="KW-1185">Reference proteome</keyword>
<dbReference type="Proteomes" id="UP001638806">
    <property type="component" value="Unassembled WGS sequence"/>
</dbReference>
<protein>
    <submittedName>
        <fullName evidence="1">Uncharacterized protein</fullName>
    </submittedName>
</protein>
<reference evidence="1" key="1">
    <citation type="submission" date="2024-12" db="EMBL/GenBank/DDBJ databases">
        <title>Comparative genomics and development of molecular markers within Purpureocillium lilacinum and among Purpureocillium species.</title>
        <authorList>
            <person name="Yeh Z.-Y."/>
            <person name="Ni N.-T."/>
            <person name="Lo P.-H."/>
            <person name="Mushyakhwo K."/>
            <person name="Lin C.-F."/>
            <person name="Nai Y.-S."/>
        </authorList>
    </citation>
    <scope>NUCLEOTIDE SEQUENCE</scope>
    <source>
        <strain evidence="1">NCHU-NPUST-175</strain>
    </source>
</reference>
<evidence type="ECO:0000313" key="2">
    <source>
        <dbReference type="Proteomes" id="UP001638806"/>
    </source>
</evidence>
<comment type="caution">
    <text evidence="1">The sequence shown here is derived from an EMBL/GenBank/DDBJ whole genome shotgun (WGS) entry which is preliminary data.</text>
</comment>